<dbReference type="InterPro" id="IPR035940">
    <property type="entry name" value="CAP_sf"/>
</dbReference>
<name>A0A3P6QP99_DIBLA</name>
<reference evidence="1 2" key="1">
    <citation type="submission" date="2018-11" db="EMBL/GenBank/DDBJ databases">
        <authorList>
            <consortium name="Pathogen Informatics"/>
        </authorList>
    </citation>
    <scope>NUCLEOTIDE SEQUENCE [LARGE SCALE GENOMIC DNA]</scope>
</reference>
<sequence>MVGFGMAYSSDKHTIYIVAQYHPQGNWEHRVVENVPEPLAWKTAAKESNLGKALQGGEKGRPDGFRGRFKTIELQSLVKDG</sequence>
<dbReference type="Proteomes" id="UP000281553">
    <property type="component" value="Unassembled WGS sequence"/>
</dbReference>
<evidence type="ECO:0000313" key="1">
    <source>
        <dbReference type="EMBL" id="VDK34434.1"/>
    </source>
</evidence>
<accession>A0A3P6QP99</accession>
<dbReference type="EMBL" id="UYRU01002585">
    <property type="protein sequence ID" value="VDK34434.1"/>
    <property type="molecule type" value="Genomic_DNA"/>
</dbReference>
<dbReference type="SUPFAM" id="SSF55797">
    <property type="entry name" value="PR-1-like"/>
    <property type="match status" value="1"/>
</dbReference>
<protein>
    <recommendedName>
        <fullName evidence="3">SCP domain-containing protein</fullName>
    </recommendedName>
</protein>
<proteinExistence type="predicted"/>
<organism evidence="1 2">
    <name type="scientific">Dibothriocephalus latus</name>
    <name type="common">Fish tapeworm</name>
    <name type="synonym">Diphyllobothrium latum</name>
    <dbReference type="NCBI Taxonomy" id="60516"/>
    <lineage>
        <taxon>Eukaryota</taxon>
        <taxon>Metazoa</taxon>
        <taxon>Spiralia</taxon>
        <taxon>Lophotrochozoa</taxon>
        <taxon>Platyhelminthes</taxon>
        <taxon>Cestoda</taxon>
        <taxon>Eucestoda</taxon>
        <taxon>Diphyllobothriidea</taxon>
        <taxon>Diphyllobothriidae</taxon>
        <taxon>Dibothriocephalus</taxon>
    </lineage>
</organism>
<dbReference type="AlphaFoldDB" id="A0A3P6QP99"/>
<evidence type="ECO:0008006" key="3">
    <source>
        <dbReference type="Google" id="ProtNLM"/>
    </source>
</evidence>
<gene>
    <name evidence="1" type="ORF">DILT_LOCUS584</name>
</gene>
<keyword evidence="2" id="KW-1185">Reference proteome</keyword>
<evidence type="ECO:0000313" key="2">
    <source>
        <dbReference type="Proteomes" id="UP000281553"/>
    </source>
</evidence>
<dbReference type="OrthoDB" id="337038at2759"/>